<feature type="compositionally biased region" description="Gly residues" evidence="1">
    <location>
        <begin position="126"/>
        <end position="136"/>
    </location>
</feature>
<sequence>MEDGPKLLPQWLRGNSSALHHRGDTSDASKRGKPAGGGDTARSAVQGDSWLPRAGSGAALNGISSASPAKGPPDFVRASDRGNLSDRSWKARDNGYSNISSRSGYVPVGLKHEASRDERDGIVLKPGGGYSVGHGYGKPSESEGGSNSRVERGQESWQSARATSTGSRNGRKDEDSRSPARISGAMNGSSGTVAPAPVQASFESDFPSLRPLPTSSSPGPLPQVGGTVSPAMSAPLLITSSSPVIDTASSTVPVPYRQNFLSSRTSSNWTSKLAEAPTASSHSSDQRIPSAVSAGEDIQPPPQAVCTLSPAPAPPTVAQTPVPVVVTASTMIPTPALAPAAPVPVVPPRPSGVWGTTSMAAAMASVSDSVHTSTGVVGAPFANRSRLDNLAVRQSKQLVPVITSGGGKSKSGIGNVSGLGIAAGVSTGGAGVGGPGIRAGGGPKAVVPTGLLKMSTGKRDELTVAAGPVAAGPRVLTSNTVILSKKAFSQPLDRPLTLTRTTSASSPAAALIVVGAAATTTATSSVVGGESGSCASSGTQPTATGRLNGGEFGDGESGNTRFEQGELSCRAAASLTTEAGRKLFAATCSPQLLQSALFSTTTPAQLSAKQQFQPEHPQPGTHSQLPPQRTSSAPHPALQVSEEEEAFLRSLGWTAFDEEDGDGEDMGLTEEEIAAFREQQQRQAAATVSTGTLAVASAVPTAVPSMAAGRRGKPLIVAASYGSEPVSSSTDSDSECE</sequence>
<feature type="region of interest" description="Disordered" evidence="1">
    <location>
        <begin position="604"/>
        <end position="639"/>
    </location>
</feature>
<feature type="compositionally biased region" description="Low complexity" evidence="1">
    <location>
        <begin position="207"/>
        <end position="218"/>
    </location>
</feature>
<dbReference type="EMBL" id="BSDZ01000101">
    <property type="protein sequence ID" value="GLI70917.1"/>
    <property type="molecule type" value="Genomic_DNA"/>
</dbReference>
<keyword evidence="3" id="KW-1185">Reference proteome</keyword>
<feature type="compositionally biased region" description="Basic and acidic residues" evidence="1">
    <location>
        <begin position="110"/>
        <end position="122"/>
    </location>
</feature>
<feature type="region of interest" description="Disordered" evidence="1">
    <location>
        <begin position="264"/>
        <end position="297"/>
    </location>
</feature>
<protein>
    <submittedName>
        <fullName evidence="2">Uncharacterized protein</fullName>
    </submittedName>
</protein>
<organism evidence="2 3">
    <name type="scientific">Volvox africanus</name>
    <dbReference type="NCBI Taxonomy" id="51714"/>
    <lineage>
        <taxon>Eukaryota</taxon>
        <taxon>Viridiplantae</taxon>
        <taxon>Chlorophyta</taxon>
        <taxon>core chlorophytes</taxon>
        <taxon>Chlorophyceae</taxon>
        <taxon>CS clade</taxon>
        <taxon>Chlamydomonadales</taxon>
        <taxon>Volvocaceae</taxon>
        <taxon>Volvox</taxon>
    </lineage>
</organism>
<feature type="region of interest" description="Disordered" evidence="1">
    <location>
        <begin position="1"/>
        <end position="227"/>
    </location>
</feature>
<feature type="compositionally biased region" description="Polar residues" evidence="1">
    <location>
        <begin position="620"/>
        <end position="633"/>
    </location>
</feature>
<feature type="compositionally biased region" description="Polar residues" evidence="1">
    <location>
        <begin position="155"/>
        <end position="168"/>
    </location>
</feature>
<feature type="compositionally biased region" description="Basic and acidic residues" evidence="1">
    <location>
        <begin position="77"/>
        <end position="93"/>
    </location>
</feature>
<feature type="compositionally biased region" description="Polar residues" evidence="1">
    <location>
        <begin position="278"/>
        <end position="287"/>
    </location>
</feature>
<gene>
    <name evidence="2" type="ORF">VaNZ11_015945</name>
</gene>
<feature type="compositionally biased region" description="Polar residues" evidence="1">
    <location>
        <begin position="604"/>
        <end position="613"/>
    </location>
</feature>
<proteinExistence type="predicted"/>
<dbReference type="PANTHER" id="PTHR34112:SF13">
    <property type="entry name" value="OS04G0448200 PROTEIN"/>
    <property type="match status" value="1"/>
</dbReference>
<evidence type="ECO:0000256" key="1">
    <source>
        <dbReference type="SAM" id="MobiDB-lite"/>
    </source>
</evidence>
<dbReference type="Proteomes" id="UP001165090">
    <property type="component" value="Unassembled WGS sequence"/>
</dbReference>
<accession>A0ABQ5SLQ5</accession>
<name>A0ABQ5SLQ5_9CHLO</name>
<feature type="compositionally biased region" description="Low complexity" evidence="1">
    <location>
        <begin position="525"/>
        <end position="539"/>
    </location>
</feature>
<dbReference type="PANTHER" id="PTHR34112">
    <property type="entry name" value="C-JUN-AMINO-TERMINAL KINASE-INTERACTING PROTEIN"/>
    <property type="match status" value="1"/>
</dbReference>
<feature type="compositionally biased region" description="Gly residues" evidence="1">
    <location>
        <begin position="547"/>
        <end position="556"/>
    </location>
</feature>
<reference evidence="2 3" key="1">
    <citation type="journal article" date="2023" name="IScience">
        <title>Expanded male sex-determining region conserved during the evolution of homothallism in the green alga Volvox.</title>
        <authorList>
            <person name="Yamamoto K."/>
            <person name="Matsuzaki R."/>
            <person name="Mahakham W."/>
            <person name="Heman W."/>
            <person name="Sekimoto H."/>
            <person name="Kawachi M."/>
            <person name="Minakuchi Y."/>
            <person name="Toyoda A."/>
            <person name="Nozaki H."/>
        </authorList>
    </citation>
    <scope>NUCLEOTIDE SEQUENCE [LARGE SCALE GENOMIC DNA]</scope>
    <source>
        <strain evidence="2 3">NIES-4468</strain>
    </source>
</reference>
<evidence type="ECO:0000313" key="2">
    <source>
        <dbReference type="EMBL" id="GLI70917.1"/>
    </source>
</evidence>
<comment type="caution">
    <text evidence="2">The sequence shown here is derived from an EMBL/GenBank/DDBJ whole genome shotgun (WGS) entry which is preliminary data.</text>
</comment>
<evidence type="ECO:0000313" key="3">
    <source>
        <dbReference type="Proteomes" id="UP001165090"/>
    </source>
</evidence>
<feature type="region of interest" description="Disordered" evidence="1">
    <location>
        <begin position="525"/>
        <end position="563"/>
    </location>
</feature>
<feature type="compositionally biased region" description="Basic and acidic residues" evidence="1">
    <location>
        <begin position="21"/>
        <end position="30"/>
    </location>
</feature>